<dbReference type="AlphaFoldDB" id="A0A078A6Y2"/>
<protein>
    <submittedName>
        <fullName evidence="1">Uncharacterized protein</fullName>
    </submittedName>
</protein>
<keyword evidence="2" id="KW-1185">Reference proteome</keyword>
<evidence type="ECO:0000313" key="1">
    <source>
        <dbReference type="EMBL" id="CDW78015.1"/>
    </source>
</evidence>
<reference evidence="1 2" key="1">
    <citation type="submission" date="2014-06" db="EMBL/GenBank/DDBJ databases">
        <authorList>
            <person name="Swart Estienne"/>
        </authorList>
    </citation>
    <scope>NUCLEOTIDE SEQUENCE [LARGE SCALE GENOMIC DNA]</scope>
    <source>
        <strain evidence="1 2">130c</strain>
    </source>
</reference>
<dbReference type="Proteomes" id="UP000039865">
    <property type="component" value="Unassembled WGS sequence"/>
</dbReference>
<sequence length="89" mass="10359">MVQNIYFLPKIIDRCLIVFGSIQQNSVSQKQGYSRLTSSILDIVHSSKQFRELRKYILWLLILDLQSGDNPAPIWQCLILYKLSLVCPF</sequence>
<evidence type="ECO:0000313" key="2">
    <source>
        <dbReference type="Proteomes" id="UP000039865"/>
    </source>
</evidence>
<dbReference type="InParanoid" id="A0A078A6Y2"/>
<accession>A0A078A6Y2</accession>
<gene>
    <name evidence="1" type="primary">Contig19414.g20587</name>
    <name evidence="1" type="ORF">STYLEM_6984</name>
</gene>
<dbReference type="EMBL" id="CCKQ01006695">
    <property type="protein sequence ID" value="CDW78015.1"/>
    <property type="molecule type" value="Genomic_DNA"/>
</dbReference>
<name>A0A078A6Y2_STYLE</name>
<proteinExistence type="predicted"/>
<organism evidence="1 2">
    <name type="scientific">Stylonychia lemnae</name>
    <name type="common">Ciliate</name>
    <dbReference type="NCBI Taxonomy" id="5949"/>
    <lineage>
        <taxon>Eukaryota</taxon>
        <taxon>Sar</taxon>
        <taxon>Alveolata</taxon>
        <taxon>Ciliophora</taxon>
        <taxon>Intramacronucleata</taxon>
        <taxon>Spirotrichea</taxon>
        <taxon>Stichotrichia</taxon>
        <taxon>Sporadotrichida</taxon>
        <taxon>Oxytrichidae</taxon>
        <taxon>Stylonychinae</taxon>
        <taxon>Stylonychia</taxon>
    </lineage>
</organism>